<keyword evidence="2" id="KW-1185">Reference proteome</keyword>
<name>A0AAV6T520_SOLSE</name>
<accession>A0AAV6T520</accession>
<reference evidence="1 2" key="1">
    <citation type="journal article" date="2021" name="Sci. Rep.">
        <title>Chromosome anchoring in Senegalese sole (Solea senegalensis) reveals sex-associated markers and genome rearrangements in flatfish.</title>
        <authorList>
            <person name="Guerrero-Cozar I."/>
            <person name="Gomez-Garrido J."/>
            <person name="Berbel C."/>
            <person name="Martinez-Blanch J.F."/>
            <person name="Alioto T."/>
            <person name="Claros M.G."/>
            <person name="Gagnaire P.A."/>
            <person name="Manchado M."/>
        </authorList>
    </citation>
    <scope>NUCLEOTIDE SEQUENCE [LARGE SCALE GENOMIC DNA]</scope>
    <source>
        <strain evidence="1">Sse05_10M</strain>
    </source>
</reference>
<evidence type="ECO:0000313" key="1">
    <source>
        <dbReference type="EMBL" id="KAG7524529.1"/>
    </source>
</evidence>
<evidence type="ECO:0000313" key="2">
    <source>
        <dbReference type="Proteomes" id="UP000693946"/>
    </source>
</evidence>
<protein>
    <submittedName>
        <fullName evidence="1">Uncharacterized protein</fullName>
    </submittedName>
</protein>
<proteinExistence type="predicted"/>
<sequence>MKNDSETLDGRNHTRSEVLQFYAQDGEGGQMFTSCLHVLTLTGTPLRLFPADAITEDRRIHRCGGKTMKQRSTQCTGAEHWR</sequence>
<comment type="caution">
    <text evidence="1">The sequence shown here is derived from an EMBL/GenBank/DDBJ whole genome shotgun (WGS) entry which is preliminary data.</text>
</comment>
<dbReference type="EMBL" id="JAGKHQ010000001">
    <property type="protein sequence ID" value="KAG7524529.1"/>
    <property type="molecule type" value="Genomic_DNA"/>
</dbReference>
<organism evidence="1 2">
    <name type="scientific">Solea senegalensis</name>
    <name type="common">Senegalese sole</name>
    <dbReference type="NCBI Taxonomy" id="28829"/>
    <lineage>
        <taxon>Eukaryota</taxon>
        <taxon>Metazoa</taxon>
        <taxon>Chordata</taxon>
        <taxon>Craniata</taxon>
        <taxon>Vertebrata</taxon>
        <taxon>Euteleostomi</taxon>
        <taxon>Actinopterygii</taxon>
        <taxon>Neopterygii</taxon>
        <taxon>Teleostei</taxon>
        <taxon>Neoteleostei</taxon>
        <taxon>Acanthomorphata</taxon>
        <taxon>Carangaria</taxon>
        <taxon>Pleuronectiformes</taxon>
        <taxon>Pleuronectoidei</taxon>
        <taxon>Soleidae</taxon>
        <taxon>Solea</taxon>
    </lineage>
</organism>
<dbReference type="AlphaFoldDB" id="A0AAV6T520"/>
<dbReference type="Proteomes" id="UP000693946">
    <property type="component" value="Linkage Group LG1"/>
</dbReference>
<gene>
    <name evidence="1" type="ORF">JOB18_013289</name>
</gene>